<dbReference type="Proteomes" id="UP000284379">
    <property type="component" value="Unassembled WGS sequence"/>
</dbReference>
<evidence type="ECO:0000313" key="2">
    <source>
        <dbReference type="EMBL" id="RHB38502.1"/>
    </source>
</evidence>
<dbReference type="EMBL" id="QSGO01000001">
    <property type="protein sequence ID" value="RHB38502.1"/>
    <property type="molecule type" value="Genomic_DNA"/>
</dbReference>
<keyword evidence="1" id="KW-0732">Signal</keyword>
<reference evidence="2 3" key="1">
    <citation type="submission" date="2018-08" db="EMBL/GenBank/DDBJ databases">
        <title>A genome reference for cultivated species of the human gut microbiota.</title>
        <authorList>
            <person name="Zou Y."/>
            <person name="Xue W."/>
            <person name="Luo G."/>
        </authorList>
    </citation>
    <scope>NUCLEOTIDE SEQUENCE [LARGE SCALE GENOMIC DNA]</scope>
    <source>
        <strain evidence="2 3">AM40-30BH</strain>
    </source>
</reference>
<dbReference type="AlphaFoldDB" id="A0A413VY60"/>
<sequence length="227" mass="25715">MTKRFILFILISLTASVVCSQEWTTQDSIKLNRILQGSEEIKLNPEAVKQIDFGSDVMGTPLMSTEKSWMLPDATLPSVLPNTLPLNKRQMLTLHPYKPNTPYDWDPVYQKKIKVGQDTWRGDPFYRIKTLRSYTNMEKVPQKPKRTGGVPSDIEAVNLRYNPLMGQANGAMAGVGIGGLDFMSIFTKDFWDVKGRERRGRTLEVLKAYGDSTTRLIPMPILQPIAH</sequence>
<organism evidence="2 3">
    <name type="scientific">Bacteroides nordii</name>
    <dbReference type="NCBI Taxonomy" id="291645"/>
    <lineage>
        <taxon>Bacteria</taxon>
        <taxon>Pseudomonadati</taxon>
        <taxon>Bacteroidota</taxon>
        <taxon>Bacteroidia</taxon>
        <taxon>Bacteroidales</taxon>
        <taxon>Bacteroidaceae</taxon>
        <taxon>Bacteroides</taxon>
    </lineage>
</organism>
<dbReference type="RefSeq" id="WP_002561361.1">
    <property type="nucleotide sequence ID" value="NZ_CABJFV010000001.1"/>
</dbReference>
<feature type="signal peptide" evidence="1">
    <location>
        <begin position="1"/>
        <end position="20"/>
    </location>
</feature>
<dbReference type="Pfam" id="PF16150">
    <property type="entry name" value="DUF4858"/>
    <property type="match status" value="1"/>
</dbReference>
<comment type="caution">
    <text evidence="2">The sequence shown here is derived from an EMBL/GenBank/DDBJ whole genome shotgun (WGS) entry which is preliminary data.</text>
</comment>
<evidence type="ECO:0000313" key="3">
    <source>
        <dbReference type="Proteomes" id="UP000284379"/>
    </source>
</evidence>
<evidence type="ECO:0000256" key="1">
    <source>
        <dbReference type="SAM" id="SignalP"/>
    </source>
</evidence>
<dbReference type="GeneID" id="69502953"/>
<proteinExistence type="predicted"/>
<gene>
    <name evidence="2" type="ORF">DW888_01435</name>
</gene>
<feature type="chain" id="PRO_5019176170" evidence="1">
    <location>
        <begin position="21"/>
        <end position="227"/>
    </location>
</feature>
<protein>
    <submittedName>
        <fullName evidence="2">DUF4858 domain-containing protein</fullName>
    </submittedName>
</protein>
<dbReference type="InterPro" id="IPR032338">
    <property type="entry name" value="DUF4858"/>
</dbReference>
<accession>A0A413VY60</accession>
<name>A0A413VY60_9BACE</name>